<feature type="non-terminal residue" evidence="1">
    <location>
        <position position="53"/>
    </location>
</feature>
<gene>
    <name evidence="1" type="ORF">L917_18962</name>
</gene>
<reference evidence="1" key="1">
    <citation type="submission" date="2013-11" db="EMBL/GenBank/DDBJ databases">
        <title>The Genome Sequence of Phytophthora parasitica CHvinca01.</title>
        <authorList>
            <consortium name="The Broad Institute Genomics Platform"/>
            <person name="Russ C."/>
            <person name="Tyler B."/>
            <person name="Panabieres F."/>
            <person name="Shan W."/>
            <person name="Tripathy S."/>
            <person name="Grunwald N."/>
            <person name="Machado M."/>
            <person name="Johnson C.S."/>
            <person name="Arredondo F."/>
            <person name="Hong C."/>
            <person name="Coffey M."/>
            <person name="Young S.K."/>
            <person name="Zeng Q."/>
            <person name="Gargeya S."/>
            <person name="Fitzgerald M."/>
            <person name="Abouelleil A."/>
            <person name="Alvarado L."/>
            <person name="Chapman S.B."/>
            <person name="Gainer-Dewar J."/>
            <person name="Goldberg J."/>
            <person name="Griggs A."/>
            <person name="Gujja S."/>
            <person name="Hansen M."/>
            <person name="Howarth C."/>
            <person name="Imamovic A."/>
            <person name="Ireland A."/>
            <person name="Larimer J."/>
            <person name="McCowan C."/>
            <person name="Murphy C."/>
            <person name="Pearson M."/>
            <person name="Poon T.W."/>
            <person name="Priest M."/>
            <person name="Roberts A."/>
            <person name="Saif S."/>
            <person name="Shea T."/>
            <person name="Sykes S."/>
            <person name="Wortman J."/>
            <person name="Nusbaum C."/>
            <person name="Birren B."/>
        </authorList>
    </citation>
    <scope>NUCLEOTIDE SEQUENCE [LARGE SCALE GENOMIC DNA]</scope>
    <source>
        <strain evidence="1">CHvinca01</strain>
    </source>
</reference>
<name>W2K601_PHYNI</name>
<dbReference type="AlphaFoldDB" id="W2K601"/>
<accession>W2K601</accession>
<evidence type="ECO:0000313" key="1">
    <source>
        <dbReference type="EMBL" id="ETL80547.1"/>
    </source>
</evidence>
<feature type="non-terminal residue" evidence="1">
    <location>
        <position position="1"/>
    </location>
</feature>
<dbReference type="Proteomes" id="UP000054423">
    <property type="component" value="Unassembled WGS sequence"/>
</dbReference>
<sequence>EMDVEFVLKMNPQADIPFLSLDFSNAVTEELSSELEGLYGEASAVLPEMDAST</sequence>
<proteinExistence type="predicted"/>
<organism evidence="1">
    <name type="scientific">Phytophthora nicotianae</name>
    <name type="common">Potato buckeye rot agent</name>
    <name type="synonym">Phytophthora parasitica</name>
    <dbReference type="NCBI Taxonomy" id="4792"/>
    <lineage>
        <taxon>Eukaryota</taxon>
        <taxon>Sar</taxon>
        <taxon>Stramenopiles</taxon>
        <taxon>Oomycota</taxon>
        <taxon>Peronosporomycetes</taxon>
        <taxon>Peronosporales</taxon>
        <taxon>Peronosporaceae</taxon>
        <taxon>Phytophthora</taxon>
    </lineage>
</organism>
<dbReference type="EMBL" id="KI682711">
    <property type="protein sequence ID" value="ETL80547.1"/>
    <property type="molecule type" value="Genomic_DNA"/>
</dbReference>
<protein>
    <submittedName>
        <fullName evidence="1">Uncharacterized protein</fullName>
    </submittedName>
</protein>